<sequence length="82" mass="9059">MSSNTYTLNLSKSEITVLISALAIAESRHMHTIKSLEPHLGAVNISQPELEQILDATKLHLEICKSLVQKLINLPLVIEGEK</sequence>
<dbReference type="Proteomes" id="UP000638462">
    <property type="component" value="Unassembled WGS sequence"/>
</dbReference>
<protein>
    <submittedName>
        <fullName evidence="1">Uncharacterized protein</fullName>
    </submittedName>
</protein>
<gene>
    <name evidence="1" type="ORF">GCM10008027_26770</name>
</gene>
<keyword evidence="2" id="KW-1185">Reference proteome</keyword>
<comment type="caution">
    <text evidence="1">The sequence shown here is derived from an EMBL/GenBank/DDBJ whole genome shotgun (WGS) entry which is preliminary data.</text>
</comment>
<proteinExistence type="predicted"/>
<dbReference type="EMBL" id="BMIT01000010">
    <property type="protein sequence ID" value="GGF00564.1"/>
    <property type="molecule type" value="Genomic_DNA"/>
</dbReference>
<accession>A0ABQ1TPW3</accession>
<dbReference type="RefSeq" id="WP_188729576.1">
    <property type="nucleotide sequence ID" value="NZ_BMIT01000010.1"/>
</dbReference>
<organism evidence="1 2">
    <name type="scientific">Pseudoalteromonas gelatinilytica</name>
    <dbReference type="NCBI Taxonomy" id="1703256"/>
    <lineage>
        <taxon>Bacteria</taxon>
        <taxon>Pseudomonadati</taxon>
        <taxon>Pseudomonadota</taxon>
        <taxon>Gammaproteobacteria</taxon>
        <taxon>Alteromonadales</taxon>
        <taxon>Pseudoalteromonadaceae</taxon>
        <taxon>Pseudoalteromonas</taxon>
    </lineage>
</organism>
<evidence type="ECO:0000313" key="1">
    <source>
        <dbReference type="EMBL" id="GGF00564.1"/>
    </source>
</evidence>
<reference evidence="2" key="1">
    <citation type="journal article" date="2019" name="Int. J. Syst. Evol. Microbiol.">
        <title>The Global Catalogue of Microorganisms (GCM) 10K type strain sequencing project: providing services to taxonomists for standard genome sequencing and annotation.</title>
        <authorList>
            <consortium name="The Broad Institute Genomics Platform"/>
            <consortium name="The Broad Institute Genome Sequencing Center for Infectious Disease"/>
            <person name="Wu L."/>
            <person name="Ma J."/>
        </authorList>
    </citation>
    <scope>NUCLEOTIDE SEQUENCE [LARGE SCALE GENOMIC DNA]</scope>
    <source>
        <strain evidence="2">CGMCC 1.15394</strain>
    </source>
</reference>
<name>A0ABQ1TPW3_9GAMM</name>
<evidence type="ECO:0000313" key="2">
    <source>
        <dbReference type="Proteomes" id="UP000638462"/>
    </source>
</evidence>